<evidence type="ECO:0000256" key="4">
    <source>
        <dbReference type="ARBA" id="ARBA00022853"/>
    </source>
</evidence>
<feature type="compositionally biased region" description="Polar residues" evidence="14">
    <location>
        <begin position="1938"/>
        <end position="1953"/>
    </location>
</feature>
<feature type="active site" description="Nucleophile" evidence="9">
    <location>
        <position position="771"/>
    </location>
</feature>
<dbReference type="GeneID" id="20319980"/>
<dbReference type="InterPro" id="IPR000246">
    <property type="entry name" value="Peptidase_T2"/>
</dbReference>
<evidence type="ECO:0000256" key="12">
    <source>
        <dbReference type="PROSITE-ProRule" id="PRU00267"/>
    </source>
</evidence>
<dbReference type="PROSITE" id="PS00633">
    <property type="entry name" value="BROMODOMAIN_1"/>
    <property type="match status" value="1"/>
</dbReference>
<dbReference type="PROSITE" id="PS50118">
    <property type="entry name" value="HMG_BOX_2"/>
    <property type="match status" value="1"/>
</dbReference>
<dbReference type="SUPFAM" id="SSF57903">
    <property type="entry name" value="FYVE/PHD zinc finger"/>
    <property type="match status" value="1"/>
</dbReference>
<dbReference type="Pfam" id="PF00078">
    <property type="entry name" value="RVT_1"/>
    <property type="match status" value="1"/>
</dbReference>
<proteinExistence type="inferred from homology"/>
<dbReference type="InterPro" id="IPR011011">
    <property type="entry name" value="Znf_FYVE_PHD"/>
</dbReference>
<feature type="coiled-coil region" evidence="13">
    <location>
        <begin position="2524"/>
        <end position="2567"/>
    </location>
</feature>
<keyword evidence="4" id="KW-0156">Chromatin regulator</keyword>
<keyword evidence="13" id="KW-0175">Coiled coil</keyword>
<keyword evidence="12" id="KW-0238">DNA-binding</keyword>
<gene>
    <name evidence="18" type="ORF">T265_05798</name>
</gene>
<feature type="domain" description="Bromo" evidence="15">
    <location>
        <begin position="1530"/>
        <end position="1600"/>
    </location>
</feature>
<dbReference type="Gene3D" id="2.30.30.490">
    <property type="match status" value="2"/>
</dbReference>
<keyword evidence="7" id="KW-0804">Transcription</keyword>
<feature type="domain" description="BAH" evidence="17">
    <location>
        <begin position="2016"/>
        <end position="2171"/>
    </location>
</feature>
<keyword evidence="3" id="KW-0677">Repeat</keyword>
<feature type="domain" description="Bromo" evidence="15">
    <location>
        <begin position="947"/>
        <end position="999"/>
    </location>
</feature>
<dbReference type="Gene3D" id="1.20.920.10">
    <property type="entry name" value="Bromodomain-like"/>
    <property type="match status" value="6"/>
</dbReference>
<dbReference type="STRING" id="6198.A0A074ZJE2"/>
<dbReference type="InterPro" id="IPR029055">
    <property type="entry name" value="Ntn_hydrolases_N"/>
</dbReference>
<dbReference type="SUPFAM" id="SSF56672">
    <property type="entry name" value="DNA/RNA polymerases"/>
    <property type="match status" value="1"/>
</dbReference>
<evidence type="ECO:0000256" key="10">
    <source>
        <dbReference type="PIRSR" id="PIRSR600246-3"/>
    </source>
</evidence>
<dbReference type="GO" id="GO:0004298">
    <property type="term" value="F:threonine-type endopeptidase activity"/>
    <property type="evidence" value="ECO:0007669"/>
    <property type="project" value="InterPro"/>
</dbReference>
<feature type="compositionally biased region" description="Basic and acidic residues" evidence="14">
    <location>
        <begin position="1191"/>
        <end position="1205"/>
    </location>
</feature>
<evidence type="ECO:0000256" key="1">
    <source>
        <dbReference type="ARBA" id="ARBA00004123"/>
    </source>
</evidence>
<name>A0A074ZJE2_OPIVI</name>
<dbReference type="Pfam" id="PF01112">
    <property type="entry name" value="Asparaginase_2"/>
    <property type="match status" value="1"/>
</dbReference>
<feature type="region of interest" description="Disordered" evidence="14">
    <location>
        <begin position="1189"/>
        <end position="1339"/>
    </location>
</feature>
<dbReference type="InterPro" id="IPR036910">
    <property type="entry name" value="HMG_box_dom_sf"/>
</dbReference>
<feature type="domain" description="Bromo" evidence="15">
    <location>
        <begin position="1108"/>
        <end position="1178"/>
    </location>
</feature>
<feature type="region of interest" description="Disordered" evidence="14">
    <location>
        <begin position="1032"/>
        <end position="1088"/>
    </location>
</feature>
<feature type="region of interest" description="Disordered" evidence="14">
    <location>
        <begin position="1934"/>
        <end position="1953"/>
    </location>
</feature>
<feature type="domain" description="BAH" evidence="17">
    <location>
        <begin position="2225"/>
        <end position="2345"/>
    </location>
</feature>
<dbReference type="GO" id="GO:0003682">
    <property type="term" value="F:chromatin binding"/>
    <property type="evidence" value="ECO:0007669"/>
    <property type="project" value="InterPro"/>
</dbReference>
<dbReference type="InterPro" id="IPR037464">
    <property type="entry name" value="Taspase1"/>
</dbReference>
<reference evidence="18 19" key="1">
    <citation type="submission" date="2013-11" db="EMBL/GenBank/DDBJ databases">
        <title>Opisthorchis viverrini - life in the bile duct.</title>
        <authorList>
            <person name="Young N.D."/>
            <person name="Nagarajan N."/>
            <person name="Lin S.J."/>
            <person name="Korhonen P.K."/>
            <person name="Jex A.R."/>
            <person name="Hall R.S."/>
            <person name="Safavi-Hemami H."/>
            <person name="Kaewkong W."/>
            <person name="Bertrand D."/>
            <person name="Gao S."/>
            <person name="Seet Q."/>
            <person name="Wongkham S."/>
            <person name="Teh B.T."/>
            <person name="Wongkham C."/>
            <person name="Intapan P.M."/>
            <person name="Maleewong W."/>
            <person name="Yang X."/>
            <person name="Hu M."/>
            <person name="Wang Z."/>
            <person name="Hofmann A."/>
            <person name="Sternberg P.W."/>
            <person name="Tan P."/>
            <person name="Wang J."/>
            <person name="Gasser R.B."/>
        </authorList>
    </citation>
    <scope>NUCLEOTIDE SEQUENCE [LARGE SCALE GENOMIC DNA]</scope>
</reference>
<dbReference type="SUPFAM" id="SSF47095">
    <property type="entry name" value="HMG-box"/>
    <property type="match status" value="1"/>
</dbReference>
<dbReference type="PANTHER" id="PTHR16062">
    <property type="entry name" value="SWI/SNF-RELATED"/>
    <property type="match status" value="1"/>
</dbReference>
<keyword evidence="8 12" id="KW-0539">Nucleus</keyword>
<dbReference type="OrthoDB" id="10009055at2759"/>
<evidence type="ECO:0000256" key="9">
    <source>
        <dbReference type="PIRSR" id="PIRSR600246-1"/>
    </source>
</evidence>
<evidence type="ECO:0000256" key="13">
    <source>
        <dbReference type="SAM" id="Coils"/>
    </source>
</evidence>
<feature type="compositionally biased region" description="Polar residues" evidence="14">
    <location>
        <begin position="1325"/>
        <end position="1339"/>
    </location>
</feature>
<dbReference type="KEGG" id="ovi:T265_05798"/>
<comment type="similarity">
    <text evidence="2">Belongs to the Ntn-hydrolase family.</text>
</comment>
<dbReference type="InterPro" id="IPR001487">
    <property type="entry name" value="Bromodomain"/>
</dbReference>
<dbReference type="GO" id="GO:0003677">
    <property type="term" value="F:DNA binding"/>
    <property type="evidence" value="ECO:0007669"/>
    <property type="project" value="UniProtKB-UniRule"/>
</dbReference>
<evidence type="ECO:0000256" key="7">
    <source>
        <dbReference type="ARBA" id="ARBA00023163"/>
    </source>
</evidence>
<dbReference type="Gene3D" id="3.60.20.30">
    <property type="entry name" value="(Glycosyl)asparaginase"/>
    <property type="match status" value="1"/>
</dbReference>
<dbReference type="Gene3D" id="3.60.10.10">
    <property type="entry name" value="Endonuclease/exonuclease/phosphatase"/>
    <property type="match status" value="1"/>
</dbReference>
<dbReference type="EMBL" id="KL596731">
    <property type="protein sequence ID" value="KER27106.1"/>
    <property type="molecule type" value="Genomic_DNA"/>
</dbReference>
<evidence type="ECO:0000259" key="16">
    <source>
        <dbReference type="PROSITE" id="PS50118"/>
    </source>
</evidence>
<dbReference type="InterPro" id="IPR037382">
    <property type="entry name" value="Rsc/polybromo"/>
</dbReference>
<feature type="DNA-binding region" description="HMG box" evidence="12">
    <location>
        <begin position="2478"/>
        <end position="2546"/>
    </location>
</feature>
<evidence type="ECO:0000256" key="14">
    <source>
        <dbReference type="SAM" id="MobiDB-lite"/>
    </source>
</evidence>
<dbReference type="RefSeq" id="XP_009169156.1">
    <property type="nucleotide sequence ID" value="XM_009170892.1"/>
</dbReference>
<dbReference type="SMART" id="SM00297">
    <property type="entry name" value="BROMO"/>
    <property type="match status" value="5"/>
</dbReference>
<feature type="compositionally biased region" description="Basic and acidic residues" evidence="14">
    <location>
        <begin position="895"/>
        <end position="911"/>
    </location>
</feature>
<feature type="region of interest" description="Disordered" evidence="14">
    <location>
        <begin position="894"/>
        <end position="942"/>
    </location>
</feature>
<dbReference type="Proteomes" id="UP000054324">
    <property type="component" value="Unassembled WGS sequence"/>
</dbReference>
<dbReference type="InterPro" id="IPR036427">
    <property type="entry name" value="Bromodomain-like_sf"/>
</dbReference>
<evidence type="ECO:0000313" key="18">
    <source>
        <dbReference type="EMBL" id="KER27106.1"/>
    </source>
</evidence>
<feature type="compositionally biased region" description="Pro residues" evidence="14">
    <location>
        <begin position="1308"/>
        <end position="1319"/>
    </location>
</feature>
<dbReference type="Gene3D" id="3.30.40.10">
    <property type="entry name" value="Zinc/RING finger domain, C3HC4 (zinc finger)"/>
    <property type="match status" value="1"/>
</dbReference>
<keyword evidence="5" id="KW-0805">Transcription regulation</keyword>
<protein>
    <recommendedName>
        <fullName evidence="20">Bromodomain protein</fullName>
    </recommendedName>
</protein>
<dbReference type="InterPro" id="IPR009071">
    <property type="entry name" value="HMG_box_dom"/>
</dbReference>
<dbReference type="PRINTS" id="PR00503">
    <property type="entry name" value="BROMODOMAIN"/>
</dbReference>
<dbReference type="InterPro" id="IPR043151">
    <property type="entry name" value="BAH_sf"/>
</dbReference>
<evidence type="ECO:0000259" key="17">
    <source>
        <dbReference type="PROSITE" id="PS51038"/>
    </source>
</evidence>
<dbReference type="Pfam" id="PF00505">
    <property type="entry name" value="HMG_box"/>
    <property type="match status" value="1"/>
</dbReference>
<dbReference type="InterPro" id="IPR013083">
    <property type="entry name" value="Znf_RING/FYVE/PHD"/>
</dbReference>
<organism evidence="18 19">
    <name type="scientific">Opisthorchis viverrini</name>
    <name type="common">Southeast Asian liver fluke</name>
    <dbReference type="NCBI Taxonomy" id="6198"/>
    <lineage>
        <taxon>Eukaryota</taxon>
        <taxon>Metazoa</taxon>
        <taxon>Spiralia</taxon>
        <taxon>Lophotrochozoa</taxon>
        <taxon>Platyhelminthes</taxon>
        <taxon>Trematoda</taxon>
        <taxon>Digenea</taxon>
        <taxon>Opisthorchiida</taxon>
        <taxon>Opisthorchiata</taxon>
        <taxon>Opisthorchiidae</taxon>
        <taxon>Opisthorchis</taxon>
    </lineage>
</organism>
<feature type="compositionally biased region" description="Basic and acidic residues" evidence="14">
    <location>
        <begin position="2055"/>
        <end position="2066"/>
    </location>
</feature>
<accession>A0A074ZJE2</accession>
<evidence type="ECO:0000256" key="11">
    <source>
        <dbReference type="PROSITE-ProRule" id="PRU00035"/>
    </source>
</evidence>
<keyword evidence="6 11" id="KW-0103">Bromodomain</keyword>
<feature type="site" description="Cleavage; by autolysis" evidence="10">
    <location>
        <begin position="770"/>
        <end position="771"/>
    </location>
</feature>
<feature type="compositionally biased region" description="Basic residues" evidence="14">
    <location>
        <begin position="1035"/>
        <end position="1045"/>
    </location>
</feature>
<keyword evidence="19" id="KW-1185">Reference proteome</keyword>
<dbReference type="PROSITE" id="PS50014">
    <property type="entry name" value="BROMODOMAIN_2"/>
    <property type="match status" value="5"/>
</dbReference>
<evidence type="ECO:0000256" key="2">
    <source>
        <dbReference type="ARBA" id="ARBA00010872"/>
    </source>
</evidence>
<feature type="region of interest" description="Disordered" evidence="14">
    <location>
        <begin position="2429"/>
        <end position="2480"/>
    </location>
</feature>
<dbReference type="InterPro" id="IPR018359">
    <property type="entry name" value="Bromodomain_CS"/>
</dbReference>
<feature type="compositionally biased region" description="Polar residues" evidence="14">
    <location>
        <begin position="1071"/>
        <end position="1080"/>
    </location>
</feature>
<dbReference type="InterPro" id="IPR043502">
    <property type="entry name" value="DNA/RNA_pol_sf"/>
</dbReference>
<feature type="domain" description="Bromo" evidence="15">
    <location>
        <begin position="1705"/>
        <end position="1775"/>
    </location>
</feature>
<evidence type="ECO:0000256" key="5">
    <source>
        <dbReference type="ARBA" id="ARBA00023015"/>
    </source>
</evidence>
<feature type="domain" description="HMG box" evidence="16">
    <location>
        <begin position="2478"/>
        <end position="2546"/>
    </location>
</feature>
<dbReference type="GO" id="GO:0016586">
    <property type="term" value="C:RSC-type complex"/>
    <property type="evidence" value="ECO:0007669"/>
    <property type="project" value="InterPro"/>
</dbReference>
<feature type="compositionally biased region" description="Basic residues" evidence="14">
    <location>
        <begin position="1280"/>
        <end position="1289"/>
    </location>
</feature>
<dbReference type="SMART" id="SM00398">
    <property type="entry name" value="HMG"/>
    <property type="match status" value="1"/>
</dbReference>
<dbReference type="PROSITE" id="PS51038">
    <property type="entry name" value="BAH"/>
    <property type="match status" value="2"/>
</dbReference>
<evidence type="ECO:0000256" key="8">
    <source>
        <dbReference type="ARBA" id="ARBA00023242"/>
    </source>
</evidence>
<dbReference type="PANTHER" id="PTHR16062:SF22">
    <property type="entry name" value="HISTONE-LYSINE N-METHYLTRANSFERASE ASH1L"/>
    <property type="match status" value="1"/>
</dbReference>
<dbReference type="SUPFAM" id="SSF47370">
    <property type="entry name" value="Bromodomain"/>
    <property type="match status" value="5"/>
</dbReference>
<feature type="compositionally biased region" description="Low complexity" evidence="14">
    <location>
        <begin position="1291"/>
        <end position="1307"/>
    </location>
</feature>
<dbReference type="Pfam" id="PF00439">
    <property type="entry name" value="Bromodomain"/>
    <property type="match status" value="5"/>
</dbReference>
<feature type="compositionally biased region" description="Polar residues" evidence="14">
    <location>
        <begin position="1264"/>
        <end position="1277"/>
    </location>
</feature>
<sequence length="3094" mass="338870">MTSIYTDRPPQPLVDHNRCGRNGCPSNVKRGMQCHACKAWWHFKCTGLQDDQISRLANSPDPFVCASCLYVKGAMHTAAKRRVPRNGTQSPVQMPKDHCQCSALIGILDAKIERLSKALEDSGAKNAATWAKVDKELSSLNQYLAMSIPGPMAEKKVIQLSDAAIKTATASLVDRHLMEIRLIIWGSFSGKITPAKLAQSILSKPDQSLHAEWLRQKGSPSSGTGSFARPVSHSATASVRLSSVTTVNNSKSVFKHRKPVYLATFNVRTLKWTGQQSALARTLDSLCINICCLSETRTQDASAVIEPTAPRSLPGSGCAPLVMQRPLQLDMLGSESAKESFYDALGAFLQQAKSSDIVVVAGGMNAQVGRLNAAEARLGGCLCWDTRRTDNGDRLLQMYADHRLFLCSTNFRNSGNRQTTWCPPTNQRRIEVDHIAVIYRWPALITTCLFLWNTSVDSEHALVRCCFSLRLSGVRKSRTPHLAIDKLVDPEVKRNYQKQGCPHSPFLFNFVIDEIMRRTLDGLRNPGVQIIAGKSLVDLQYADDIALIFEDQSEAQALLNKLTTIIPSFGIRLAPSKCKVLLQNVPSANISFAIQGESLGSKEQLYNSLCSEACKIANTLLVKGSNAVDAVAAAVQYLENSDLTNAGYGSNLTLNGLVECDSGIMCGRTMRFSAVGAVSGIRNPILLSHLLLKEQLRNSVTRLGRVQPTLLSGSGAVQWAALKKPALVEPYNLVSHKSRTEWKKYRRWLSEVESKPTEPPPKRLCTSPLDTVGAVCIDKRGSVAAAISSGGIALKQEGRIGQASIYGCGCWAEESQLGKVAVVTSGTGEQLIRTQLAQKAAERLLAPSPTPTPETLQSVLTTDFIDSRLLANEEHKFAGIAGIYCSDADSGSIEMSKRGNRDDSLDPHNDLSGDDSQSSSMLATRKRRRLANASQDHGFSFTTRSNPEYYEAVKEPIDLARIQAKIKSEEYENVDNMAVDIYLLVANTKAFYPASTAEFAKAVELQEVFDRERQKVQALAAASAASSTSSASSRVVRRASRGRVRKREELDDDELESASVTASEDSRIAPSETSMTNFTTSSQKSLSGSLDSPYDLLFSSIVKYTGDDGRALAPTFTYLPSKEIYPVYYAVIKEPIDLRMIAQRILSGSYSAMDELEKDFALMARNAKTFNEPKSLVYQDAVTLMRILKGKRSEAEHPPVRTNRERGKRASRLNYNPRDIVEEFASLPPEASIKNESSQLDKSEDSEAEVPSSSAAEDEDDTRATGNTSQSCSSIASTPGKRKRGRPPKNPRLSGLSSPSLPRDSLSSPPPSRSPPLSPSPTRSVIDTSTSSQAPNIPSISMVGHSAGVSRYRVGTVRWRQAQVLQAVLDARNEAGQLICNPFLRLPSKKMYPDYYKEIANPLSLVDIKKKLKQNEHSSLESFISDLDTVFKNAQQYNVEDSQIYRDSCTLQQIAHARFQEMLNYQTASPCSTTSVVDRSPGAQGVEAHHAGFQSTPLKRSYRRPLTAEEAKVRRLRNLFNTVFNYVAEDGHRPRDVFLELPSKEDYPDYYKVIPEPIDLGIIRRKMEQNEYNTHQEMVADLRLMFNNARHYNEEGSGVYQDAVTLNKVVTKRLKSFGPYQGNIRKRDFVAGNNRSGRAPAGAFSGSPQAVGPAGDSYRVPINVVAPPNTGPPGLQSHLQSQPGVPLLQRVILELFQTVREYQVNGRQLSAPFMRLPTRAELPTYYEFIKKPIELQTIAKQLIQMRYTDFEEFTADLFLMFDNACKFNEPDSQIYADTLILHRVCLAKRTMLLNTFASHLGIPPSVAPDVGTGIRRLLTNMHNAMLTACDTDGRGLVDSLIAGDGTETTLTSATAARLAALHRAVAAGSYRRLDRLQGDWLRILKRARIGEGEEQPKEVRNPLPTFQQRQDAAELARRWVRLRDELCHRQQRRPVNFPFSSSPQASSGNDTGSALPSHVALLSQAMSYTAASLDRELLDEEESHGSTLCGSDCEEGALSELDPGEVEVQDITVSNRSYHVGDYVYVEPLRPNAIQCHIGRIIRITQSSVPQTKVESPKEPTPHNEDADGAPVNQETGASADPPTELKTSVHVAWYWRPSEAHPSRRRRLLPAEVFRTSLTEAVSTDKLIGHCLVLSISQFIRFRPKNWSTPTPVGIELEQRPVPFIPTRLPPNEPLENALEQVDTTLFKDMVYPLPRTYESIILQDLSETEGNIIYEQYVHQNGFLVKLGDFLYVPAAVDSTERHIVRVDKLWKSVTQNMIFFSGPWFIAPTAVEHLPTRVFYPKEVFLTSAEHATHALASATGKCFVMRPVDYCQARPTEFNDHDVYLCDSKYFEDERVIRKLKKGLKLSPDAFDDEFFFFPQPICPRKEASPLLAKASTEPLSQEQLNRPASTALTCAVAAASGNPTPVLTNAPPSVVMPDAAKLLGDGLSRTGSPDPASFNRAQPGLSPAVQANEADEDTSFYEGSERSRKKRKLRKPPSGYVLYAGEVRKRLLQERRDAPFGEISREVGQMWRQMSTAQRDLYERKAKLIKRRMEEEQERAQAQEQERAQLQLQQQLAAAKAVMPQDSKQNVPVGQPRTMPPLIGSPVSIPSQVVPGTPGPGLPTPGHISVPGVSASATPGATMQFYQTPSGQVIQIVHTQSATTNAAVPPAIQNPHIPAATATPTYSQPGFGPVSALSSACQVPAGTHHVVYQLPGQPGTMVPAVSLSSAGPQAAYYHPSVPHPHQQQRILVASTVGPVTPGAVTAVVSSIASHLPNTSFPGVPTTPHGTQILLATSNTGAHSSSVGSVTAQSLQAPSNVSVVNPVSCGPRALHPLPSGATEFMGQQQQQFHMVQQAGGSHQQVVTNTMTGSLAVTPTPGHVNQAMASLPSNVPGVGHVGTGHPPSQQQHLRPPSPIFVSTPPRTSRVLHSEIYQRSNPTSASRLPLSTLGQPGSIPALVLPSGGMAARHRKGATAEQRCLDIVPASFMITNLSCGREGMLAAAIGIKSRLPKLCPQTPGFLWPEPHPEMRVPSKDSLLVGKLSTGFTVVAASSFVCRWSKGIWMDSYALKAVVTPVNALIKEQQWDFQSKDSEGEAGSGDSGLMYLRY</sequence>
<dbReference type="InterPro" id="IPR000477">
    <property type="entry name" value="RT_dom"/>
</dbReference>
<feature type="region of interest" description="Disordered" evidence="14">
    <location>
        <begin position="2048"/>
        <end position="2085"/>
    </location>
</feature>
<dbReference type="CDD" id="cd04514">
    <property type="entry name" value="Taspase1_like"/>
    <property type="match status" value="1"/>
</dbReference>
<dbReference type="InterPro" id="IPR001025">
    <property type="entry name" value="BAH_dom"/>
</dbReference>
<evidence type="ECO:0000256" key="3">
    <source>
        <dbReference type="ARBA" id="ARBA00022737"/>
    </source>
</evidence>
<dbReference type="GO" id="GO:0006338">
    <property type="term" value="P:chromatin remodeling"/>
    <property type="evidence" value="ECO:0007669"/>
    <property type="project" value="InterPro"/>
</dbReference>
<evidence type="ECO:0000259" key="15">
    <source>
        <dbReference type="PROSITE" id="PS50014"/>
    </source>
</evidence>
<dbReference type="GO" id="GO:0006368">
    <property type="term" value="P:transcription elongation by RNA polymerase II"/>
    <property type="evidence" value="ECO:0007669"/>
    <property type="project" value="TreeGrafter"/>
</dbReference>
<dbReference type="SUPFAM" id="SSF56235">
    <property type="entry name" value="N-terminal nucleophile aminohydrolases (Ntn hydrolases)"/>
    <property type="match status" value="1"/>
</dbReference>
<dbReference type="InterPro" id="IPR036691">
    <property type="entry name" value="Endo/exonu/phosph_ase_sf"/>
</dbReference>
<dbReference type="SMART" id="SM00439">
    <property type="entry name" value="BAH"/>
    <property type="match status" value="2"/>
</dbReference>
<dbReference type="Gene3D" id="1.10.30.10">
    <property type="entry name" value="High mobility group box domain"/>
    <property type="match status" value="1"/>
</dbReference>
<feature type="domain" description="Bromo" evidence="15">
    <location>
        <begin position="1375"/>
        <end position="1445"/>
    </location>
</feature>
<dbReference type="Pfam" id="PF01426">
    <property type="entry name" value="BAH"/>
    <property type="match status" value="2"/>
</dbReference>
<dbReference type="SUPFAM" id="SSF56219">
    <property type="entry name" value="DNase I-like"/>
    <property type="match status" value="1"/>
</dbReference>
<evidence type="ECO:0008006" key="20">
    <source>
        <dbReference type="Google" id="ProtNLM"/>
    </source>
</evidence>
<comment type="subcellular location">
    <subcellularLocation>
        <location evidence="1">Nucleus</location>
    </subcellularLocation>
</comment>
<evidence type="ECO:0000256" key="6">
    <source>
        <dbReference type="ARBA" id="ARBA00023117"/>
    </source>
</evidence>
<dbReference type="CTD" id="20319980"/>
<feature type="compositionally biased region" description="Polar residues" evidence="14">
    <location>
        <begin position="932"/>
        <end position="942"/>
    </location>
</feature>
<evidence type="ECO:0000313" key="19">
    <source>
        <dbReference type="Proteomes" id="UP000054324"/>
    </source>
</evidence>